<evidence type="ECO:0000313" key="1">
    <source>
        <dbReference type="EMBL" id="GIX76373.1"/>
    </source>
</evidence>
<organism evidence="1 2">
    <name type="scientific">Caerostris darwini</name>
    <dbReference type="NCBI Taxonomy" id="1538125"/>
    <lineage>
        <taxon>Eukaryota</taxon>
        <taxon>Metazoa</taxon>
        <taxon>Ecdysozoa</taxon>
        <taxon>Arthropoda</taxon>
        <taxon>Chelicerata</taxon>
        <taxon>Arachnida</taxon>
        <taxon>Araneae</taxon>
        <taxon>Araneomorphae</taxon>
        <taxon>Entelegynae</taxon>
        <taxon>Araneoidea</taxon>
        <taxon>Araneidae</taxon>
        <taxon>Caerostris</taxon>
    </lineage>
</organism>
<keyword evidence="2" id="KW-1185">Reference proteome</keyword>
<protein>
    <submittedName>
        <fullName evidence="1">Uncharacterized protein</fullName>
    </submittedName>
</protein>
<comment type="caution">
    <text evidence="1">The sequence shown here is derived from an EMBL/GenBank/DDBJ whole genome shotgun (WGS) entry which is preliminary data.</text>
</comment>
<reference evidence="1 2" key="1">
    <citation type="submission" date="2021-06" db="EMBL/GenBank/DDBJ databases">
        <title>Caerostris darwini draft genome.</title>
        <authorList>
            <person name="Kono N."/>
            <person name="Arakawa K."/>
        </authorList>
    </citation>
    <scope>NUCLEOTIDE SEQUENCE [LARGE SCALE GENOMIC DNA]</scope>
</reference>
<proteinExistence type="predicted"/>
<gene>
    <name evidence="1" type="ORF">CDAR_418891</name>
</gene>
<accession>A0AAV4MVM4</accession>
<dbReference type="AlphaFoldDB" id="A0AAV4MVM4"/>
<name>A0AAV4MVM4_9ARAC</name>
<dbReference type="EMBL" id="BPLQ01000920">
    <property type="protein sequence ID" value="GIX76373.1"/>
    <property type="molecule type" value="Genomic_DNA"/>
</dbReference>
<evidence type="ECO:0000313" key="2">
    <source>
        <dbReference type="Proteomes" id="UP001054837"/>
    </source>
</evidence>
<dbReference type="Proteomes" id="UP001054837">
    <property type="component" value="Unassembled WGS sequence"/>
</dbReference>
<sequence>MDGFIFHTPQTVHRRTKLSRGFGLNYGFRSNYLLHLACFGRIKMALTYIVSLLLVLQVAIAVPLNSTDEDEMISTEVFLFVNDTTEPENGTDVTLTPLTNVTTDNETLVDTVENTEENFSTDETTSEETVETMSYISETEPTTTNLPPTKEPAKIENMAALALPSSLAILLPVCVRLVTVWSRCL</sequence>